<comment type="subcellular location">
    <subcellularLocation>
        <location evidence="1">Endoplasmic reticulum membrane</location>
        <topology evidence="1">Single-pass type I membrane protein</topology>
    </subcellularLocation>
</comment>
<evidence type="ECO:0008006" key="14">
    <source>
        <dbReference type="Google" id="ProtNLM"/>
    </source>
</evidence>
<keyword evidence="4" id="KW-0256">Endoplasmic reticulum</keyword>
<dbReference type="GeneID" id="18932493"/>
<dbReference type="Pfam" id="PF03896">
    <property type="entry name" value="TRAP_alpha"/>
    <property type="match status" value="1"/>
</dbReference>
<sequence>MFPFSLLLTVLLVPFLPSAFSVLTPENVEISASFPLENQFGIVFNGQPNKMILKLQNHGKDPVADVLRIHSVWNEFRELGGKEKLLRKGNPTPSKRTLPPNTQAYSIPYHFSAEQREGNLNLKIWVEWSAVNSRKKERSLAYDSTVTITEPPTRWFDPQLILLYVIILSTVGGIGYMVLNSYSSNAAGRRGKSNEKARNPVEAISNAPKISTPTGGRYEADWIPPTHSQRPGSKKSGSYIAASSGAESAGEDNLSGTDSKARRRKR</sequence>
<feature type="compositionally biased region" description="Low complexity" evidence="9">
    <location>
        <begin position="234"/>
        <end position="248"/>
    </location>
</feature>
<keyword evidence="6 10" id="KW-0472">Membrane</keyword>
<dbReference type="AlphaFoldDB" id="F4R3Q8"/>
<dbReference type="KEGG" id="mlr:MELLADRAFT_73825"/>
<dbReference type="OrthoDB" id="1926781at2759"/>
<comment type="similarity">
    <text evidence="8">Belongs to the IRC22 family.</text>
</comment>
<dbReference type="HOGENOM" id="CLU_077471_0_0_1"/>
<evidence type="ECO:0000256" key="9">
    <source>
        <dbReference type="SAM" id="MobiDB-lite"/>
    </source>
</evidence>
<dbReference type="InterPro" id="IPR005595">
    <property type="entry name" value="TRAP_alpha"/>
</dbReference>
<dbReference type="eggNOG" id="ENOG502S7BF">
    <property type="taxonomic scope" value="Eukaryota"/>
</dbReference>
<evidence type="ECO:0000256" key="7">
    <source>
        <dbReference type="ARBA" id="ARBA00037565"/>
    </source>
</evidence>
<name>F4R3Q8_MELLP</name>
<evidence type="ECO:0000256" key="8">
    <source>
        <dbReference type="ARBA" id="ARBA00038311"/>
    </source>
</evidence>
<reference evidence="13" key="1">
    <citation type="journal article" date="2011" name="Proc. Natl. Acad. Sci. U.S.A.">
        <title>Obligate biotrophy features unraveled by the genomic analysis of rust fungi.</title>
        <authorList>
            <person name="Duplessis S."/>
            <person name="Cuomo C.A."/>
            <person name="Lin Y.-C."/>
            <person name="Aerts A."/>
            <person name="Tisserant E."/>
            <person name="Veneault-Fourrey C."/>
            <person name="Joly D.L."/>
            <person name="Hacquard S."/>
            <person name="Amselem J."/>
            <person name="Cantarel B.L."/>
            <person name="Chiu R."/>
            <person name="Coutinho P.M."/>
            <person name="Feau N."/>
            <person name="Field M."/>
            <person name="Frey P."/>
            <person name="Gelhaye E."/>
            <person name="Goldberg J."/>
            <person name="Grabherr M.G."/>
            <person name="Kodira C.D."/>
            <person name="Kohler A."/>
            <person name="Kuees U."/>
            <person name="Lindquist E.A."/>
            <person name="Lucas S.M."/>
            <person name="Mago R."/>
            <person name="Mauceli E."/>
            <person name="Morin E."/>
            <person name="Murat C."/>
            <person name="Pangilinan J.L."/>
            <person name="Park R."/>
            <person name="Pearson M."/>
            <person name="Quesneville H."/>
            <person name="Rouhier N."/>
            <person name="Sakthikumar S."/>
            <person name="Salamov A.A."/>
            <person name="Schmutz J."/>
            <person name="Selles B."/>
            <person name="Shapiro H."/>
            <person name="Tanguay P."/>
            <person name="Tuskan G.A."/>
            <person name="Henrissat B."/>
            <person name="Van de Peer Y."/>
            <person name="Rouze P."/>
            <person name="Ellis J.G."/>
            <person name="Dodds P.N."/>
            <person name="Schein J.E."/>
            <person name="Zhong S."/>
            <person name="Hamelin R.C."/>
            <person name="Grigoriev I.V."/>
            <person name="Szabo L.J."/>
            <person name="Martin F."/>
        </authorList>
    </citation>
    <scope>NUCLEOTIDE SEQUENCE [LARGE SCALE GENOMIC DNA]</scope>
    <source>
        <strain evidence="13">98AG31 / pathotype 3-4-7</strain>
    </source>
</reference>
<feature type="signal peptide" evidence="11">
    <location>
        <begin position="1"/>
        <end position="21"/>
    </location>
</feature>
<evidence type="ECO:0000313" key="12">
    <source>
        <dbReference type="EMBL" id="EGG13127.1"/>
    </source>
</evidence>
<accession>F4R3Q8</accession>
<feature type="region of interest" description="Disordered" evidence="9">
    <location>
        <begin position="185"/>
        <end position="266"/>
    </location>
</feature>
<proteinExistence type="inferred from homology"/>
<evidence type="ECO:0000256" key="5">
    <source>
        <dbReference type="ARBA" id="ARBA00022989"/>
    </source>
</evidence>
<evidence type="ECO:0000256" key="11">
    <source>
        <dbReference type="SAM" id="SignalP"/>
    </source>
</evidence>
<protein>
    <recommendedName>
        <fullName evidence="14">Translocon-associated protein subunit alpha</fullName>
    </recommendedName>
</protein>
<feature type="transmembrane region" description="Helical" evidence="10">
    <location>
        <begin position="161"/>
        <end position="182"/>
    </location>
</feature>
<gene>
    <name evidence="12" type="ORF">MELLADRAFT_73825</name>
</gene>
<keyword evidence="3 11" id="KW-0732">Signal</keyword>
<evidence type="ECO:0000256" key="10">
    <source>
        <dbReference type="SAM" id="Phobius"/>
    </source>
</evidence>
<feature type="chain" id="PRO_5003317216" description="Translocon-associated protein subunit alpha" evidence="11">
    <location>
        <begin position="22"/>
        <end position="266"/>
    </location>
</feature>
<organism evidence="13">
    <name type="scientific">Melampsora larici-populina (strain 98AG31 / pathotype 3-4-7)</name>
    <name type="common">Poplar leaf rust fungus</name>
    <dbReference type="NCBI Taxonomy" id="747676"/>
    <lineage>
        <taxon>Eukaryota</taxon>
        <taxon>Fungi</taxon>
        <taxon>Dikarya</taxon>
        <taxon>Basidiomycota</taxon>
        <taxon>Pucciniomycotina</taxon>
        <taxon>Pucciniomycetes</taxon>
        <taxon>Pucciniales</taxon>
        <taxon>Melampsoraceae</taxon>
        <taxon>Melampsora</taxon>
    </lineage>
</organism>
<keyword evidence="13" id="KW-1185">Reference proteome</keyword>
<keyword evidence="2 10" id="KW-0812">Transmembrane</keyword>
<dbReference type="InParanoid" id="F4R3Q8"/>
<dbReference type="EMBL" id="GL883090">
    <property type="protein sequence ID" value="EGG13127.1"/>
    <property type="molecule type" value="Genomic_DNA"/>
</dbReference>
<evidence type="ECO:0000256" key="4">
    <source>
        <dbReference type="ARBA" id="ARBA00022824"/>
    </source>
</evidence>
<evidence type="ECO:0000256" key="3">
    <source>
        <dbReference type="ARBA" id="ARBA00022729"/>
    </source>
</evidence>
<dbReference type="GO" id="GO:0005789">
    <property type="term" value="C:endoplasmic reticulum membrane"/>
    <property type="evidence" value="ECO:0007669"/>
    <property type="project" value="UniProtKB-SubCell"/>
</dbReference>
<comment type="function">
    <text evidence="7">Is probably involved in a pathway contributing to genomic integrity.</text>
</comment>
<evidence type="ECO:0000256" key="2">
    <source>
        <dbReference type="ARBA" id="ARBA00022692"/>
    </source>
</evidence>
<keyword evidence="5 10" id="KW-1133">Transmembrane helix</keyword>
<dbReference type="PANTHER" id="PTHR12924">
    <property type="entry name" value="TRANSLOCON-ASSOCIATED PROTEIN, ALPHA SUBUNIT"/>
    <property type="match status" value="1"/>
</dbReference>
<dbReference type="PANTHER" id="PTHR12924:SF0">
    <property type="entry name" value="TRANSLOCON-ASSOCIATED PROTEIN SUBUNIT ALPHA"/>
    <property type="match status" value="1"/>
</dbReference>
<evidence type="ECO:0000256" key="6">
    <source>
        <dbReference type="ARBA" id="ARBA00023136"/>
    </source>
</evidence>
<dbReference type="VEuPathDB" id="FungiDB:MELLADRAFT_73825"/>
<evidence type="ECO:0000256" key="1">
    <source>
        <dbReference type="ARBA" id="ARBA00004115"/>
    </source>
</evidence>
<evidence type="ECO:0000313" key="13">
    <source>
        <dbReference type="Proteomes" id="UP000001072"/>
    </source>
</evidence>
<dbReference type="RefSeq" id="XP_007404065.1">
    <property type="nucleotide sequence ID" value="XM_007404003.1"/>
</dbReference>
<dbReference type="Proteomes" id="UP000001072">
    <property type="component" value="Unassembled WGS sequence"/>
</dbReference>